<feature type="domain" description="Response regulatory" evidence="6">
    <location>
        <begin position="8"/>
        <end position="126"/>
    </location>
</feature>
<evidence type="ECO:0000313" key="8">
    <source>
        <dbReference type="Proteomes" id="UP000189739"/>
    </source>
</evidence>
<dbReference type="Gene3D" id="3.40.50.2300">
    <property type="match status" value="1"/>
</dbReference>
<evidence type="ECO:0000313" key="7">
    <source>
        <dbReference type="EMBL" id="OOQ56699.1"/>
    </source>
</evidence>
<dbReference type="GO" id="GO:0000155">
    <property type="term" value="F:phosphorelay sensor kinase activity"/>
    <property type="evidence" value="ECO:0007669"/>
    <property type="project" value="InterPro"/>
</dbReference>
<keyword evidence="3" id="KW-0902">Two-component regulatory system</keyword>
<dbReference type="Pfam" id="PF07730">
    <property type="entry name" value="HisKA_3"/>
    <property type="match status" value="1"/>
</dbReference>
<dbReference type="CDD" id="cd00156">
    <property type="entry name" value="REC"/>
    <property type="match status" value="1"/>
</dbReference>
<dbReference type="InterPro" id="IPR003594">
    <property type="entry name" value="HATPase_dom"/>
</dbReference>
<dbReference type="SUPFAM" id="SSF55874">
    <property type="entry name" value="ATPase domain of HSP90 chaperone/DNA topoisomerase II/histidine kinase"/>
    <property type="match status" value="1"/>
</dbReference>
<dbReference type="SMART" id="SM00387">
    <property type="entry name" value="HATPase_c"/>
    <property type="match status" value="1"/>
</dbReference>
<dbReference type="CDD" id="cd16917">
    <property type="entry name" value="HATPase_UhpB-NarQ-NarX-like"/>
    <property type="match status" value="1"/>
</dbReference>
<evidence type="ECO:0000256" key="1">
    <source>
        <dbReference type="ARBA" id="ARBA00022679"/>
    </source>
</evidence>
<comment type="caution">
    <text evidence="7">The sequence shown here is derived from an EMBL/GenBank/DDBJ whole genome shotgun (WGS) entry which is preliminary data.</text>
</comment>
<feature type="modified residue" description="4-aspartylphosphate" evidence="4">
    <location>
        <position position="61"/>
    </location>
</feature>
<dbReference type="PROSITE" id="PS50110">
    <property type="entry name" value="RESPONSE_REGULATORY"/>
    <property type="match status" value="1"/>
</dbReference>
<dbReference type="InterPro" id="IPR001789">
    <property type="entry name" value="Sig_transdc_resp-reg_receiver"/>
</dbReference>
<evidence type="ECO:0000256" key="2">
    <source>
        <dbReference type="ARBA" id="ARBA00022777"/>
    </source>
</evidence>
<evidence type="ECO:0000256" key="4">
    <source>
        <dbReference type="PROSITE-ProRule" id="PRU00169"/>
    </source>
</evidence>
<keyword evidence="8" id="KW-1185">Reference proteome</keyword>
<dbReference type="InterPro" id="IPR050482">
    <property type="entry name" value="Sensor_HK_TwoCompSys"/>
</dbReference>
<dbReference type="GO" id="GO:0016020">
    <property type="term" value="C:membrane"/>
    <property type="evidence" value="ECO:0007669"/>
    <property type="project" value="InterPro"/>
</dbReference>
<accession>A0A1S9P6Y0</accession>
<evidence type="ECO:0000259" key="6">
    <source>
        <dbReference type="PROSITE" id="PS50110"/>
    </source>
</evidence>
<evidence type="ECO:0000256" key="5">
    <source>
        <dbReference type="SAM" id="Coils"/>
    </source>
</evidence>
<dbReference type="AlphaFoldDB" id="A0A1S9P6Y0"/>
<dbReference type="Gene3D" id="1.20.5.1930">
    <property type="match status" value="1"/>
</dbReference>
<sequence length="358" mass="39261">MQAAPIKNILVVEDNPGDFLLTEEFLLEQLQFPNIVQAKSSQEAKQLLTAQPLAFDVILLDLSLPDSKGEELINEMMSVSSGTPVIVLTGYTDLTFGVKSLALGVADYILKEELTAISLHKSIVYSIERKKVSAALEASERTARNFAQRLNNVLEDERARIARELHDEFGQQLSGLKMSLSALKKSYEIPSPTIDGIIADVDNGIQTLRKIANELRPAMLDKFGLFAAIEWLVTDLKKKTGIKTGLYIDARQPELDSATETNIFRICQEALTNVVKHANASFTDVQVENIAGELFIRITDNGIGLRPDNAGNPLSMGLMNMQERARLINASITIRPGAQGGTTVELIVNLNGNKNINS</sequence>
<feature type="coiled-coil region" evidence="5">
    <location>
        <begin position="136"/>
        <end position="167"/>
    </location>
</feature>
<dbReference type="OrthoDB" id="5401121at2"/>
<organism evidence="7 8">
    <name type="scientific">Mucilaginibacter pedocola</name>
    <dbReference type="NCBI Taxonomy" id="1792845"/>
    <lineage>
        <taxon>Bacteria</taxon>
        <taxon>Pseudomonadati</taxon>
        <taxon>Bacteroidota</taxon>
        <taxon>Sphingobacteriia</taxon>
        <taxon>Sphingobacteriales</taxon>
        <taxon>Sphingobacteriaceae</taxon>
        <taxon>Mucilaginibacter</taxon>
    </lineage>
</organism>
<dbReference type="Gene3D" id="3.30.565.10">
    <property type="entry name" value="Histidine kinase-like ATPase, C-terminal domain"/>
    <property type="match status" value="1"/>
</dbReference>
<dbReference type="SMART" id="SM00448">
    <property type="entry name" value="REC"/>
    <property type="match status" value="1"/>
</dbReference>
<keyword evidence="5" id="KW-0175">Coiled coil</keyword>
<dbReference type="InterPro" id="IPR036890">
    <property type="entry name" value="HATPase_C_sf"/>
</dbReference>
<dbReference type="PANTHER" id="PTHR24421">
    <property type="entry name" value="NITRATE/NITRITE SENSOR PROTEIN NARX-RELATED"/>
    <property type="match status" value="1"/>
</dbReference>
<keyword evidence="1" id="KW-0808">Transferase</keyword>
<gene>
    <name evidence="7" type="ORF">BC343_17025</name>
</gene>
<name>A0A1S9P6Y0_9SPHI</name>
<dbReference type="InterPro" id="IPR011712">
    <property type="entry name" value="Sig_transdc_His_kin_sub3_dim/P"/>
</dbReference>
<dbReference type="InterPro" id="IPR011006">
    <property type="entry name" value="CheY-like_superfamily"/>
</dbReference>
<keyword evidence="2" id="KW-0418">Kinase</keyword>
<dbReference type="Proteomes" id="UP000189739">
    <property type="component" value="Unassembled WGS sequence"/>
</dbReference>
<dbReference type="SUPFAM" id="SSF52172">
    <property type="entry name" value="CheY-like"/>
    <property type="match status" value="1"/>
</dbReference>
<dbReference type="PANTHER" id="PTHR24421:SF58">
    <property type="entry name" value="SIGNAL TRANSDUCTION HISTIDINE-PROTEIN KINASE_PHOSPHATASE UHPB"/>
    <property type="match status" value="1"/>
</dbReference>
<dbReference type="Pfam" id="PF00072">
    <property type="entry name" value="Response_reg"/>
    <property type="match status" value="1"/>
</dbReference>
<dbReference type="GO" id="GO:0046983">
    <property type="term" value="F:protein dimerization activity"/>
    <property type="evidence" value="ECO:0007669"/>
    <property type="project" value="InterPro"/>
</dbReference>
<evidence type="ECO:0000256" key="3">
    <source>
        <dbReference type="ARBA" id="ARBA00023012"/>
    </source>
</evidence>
<dbReference type="RefSeq" id="WP_078351111.1">
    <property type="nucleotide sequence ID" value="NZ_MBTF01000038.1"/>
</dbReference>
<proteinExistence type="predicted"/>
<protein>
    <recommendedName>
        <fullName evidence="6">Response regulatory domain-containing protein</fullName>
    </recommendedName>
</protein>
<dbReference type="Pfam" id="PF02518">
    <property type="entry name" value="HATPase_c"/>
    <property type="match status" value="1"/>
</dbReference>
<keyword evidence="4" id="KW-0597">Phosphoprotein</keyword>
<reference evidence="7 8" key="1">
    <citation type="submission" date="2016-07" db="EMBL/GenBank/DDBJ databases">
        <title>Genomic analysis of zinc-resistant bacterium Mucilaginibacter pedocola TBZ30.</title>
        <authorList>
            <person name="Huang J."/>
            <person name="Tang J."/>
        </authorList>
    </citation>
    <scope>NUCLEOTIDE SEQUENCE [LARGE SCALE GENOMIC DNA]</scope>
    <source>
        <strain evidence="7 8">TBZ30</strain>
    </source>
</reference>
<dbReference type="EMBL" id="MBTF01000038">
    <property type="protein sequence ID" value="OOQ56699.1"/>
    <property type="molecule type" value="Genomic_DNA"/>
</dbReference>
<dbReference type="STRING" id="1792845.BC343_17025"/>